<dbReference type="AlphaFoldDB" id="A0AAE0JA03"/>
<evidence type="ECO:0000313" key="3">
    <source>
        <dbReference type="EMBL" id="KAK3339406.1"/>
    </source>
</evidence>
<dbReference type="CDD" id="cd01846">
    <property type="entry name" value="fatty_acyltransferase_like"/>
    <property type="match status" value="1"/>
</dbReference>
<proteinExistence type="predicted"/>
<dbReference type="InterPro" id="IPR051058">
    <property type="entry name" value="GDSL_Est/Lipase"/>
</dbReference>
<dbReference type="SUPFAM" id="SSF52266">
    <property type="entry name" value="SGNH hydrolase"/>
    <property type="match status" value="1"/>
</dbReference>
<keyword evidence="2" id="KW-0732">Signal</keyword>
<name>A0AAE0JA03_9PEZI</name>
<gene>
    <name evidence="3" type="ORF">B0H65DRAFT_476368</name>
</gene>
<organism evidence="3 4">
    <name type="scientific">Neurospora tetraspora</name>
    <dbReference type="NCBI Taxonomy" id="94610"/>
    <lineage>
        <taxon>Eukaryota</taxon>
        <taxon>Fungi</taxon>
        <taxon>Dikarya</taxon>
        <taxon>Ascomycota</taxon>
        <taxon>Pezizomycotina</taxon>
        <taxon>Sordariomycetes</taxon>
        <taxon>Sordariomycetidae</taxon>
        <taxon>Sordariales</taxon>
        <taxon>Sordariaceae</taxon>
        <taxon>Neurospora</taxon>
    </lineage>
</organism>
<evidence type="ECO:0000313" key="4">
    <source>
        <dbReference type="Proteomes" id="UP001278500"/>
    </source>
</evidence>
<evidence type="ECO:0000256" key="1">
    <source>
        <dbReference type="ARBA" id="ARBA00022801"/>
    </source>
</evidence>
<dbReference type="InterPro" id="IPR001087">
    <property type="entry name" value="GDSL"/>
</dbReference>
<dbReference type="Gene3D" id="3.40.50.1110">
    <property type="entry name" value="SGNH hydrolase"/>
    <property type="match status" value="1"/>
</dbReference>
<evidence type="ECO:0000256" key="2">
    <source>
        <dbReference type="SAM" id="SignalP"/>
    </source>
</evidence>
<dbReference type="Pfam" id="PF00657">
    <property type="entry name" value="Lipase_GDSL"/>
    <property type="match status" value="1"/>
</dbReference>
<reference evidence="3" key="1">
    <citation type="journal article" date="2023" name="Mol. Phylogenet. Evol.">
        <title>Genome-scale phylogeny and comparative genomics of the fungal order Sordariales.</title>
        <authorList>
            <person name="Hensen N."/>
            <person name="Bonometti L."/>
            <person name="Westerberg I."/>
            <person name="Brannstrom I.O."/>
            <person name="Guillou S."/>
            <person name="Cros-Aarteil S."/>
            <person name="Calhoun S."/>
            <person name="Haridas S."/>
            <person name="Kuo A."/>
            <person name="Mondo S."/>
            <person name="Pangilinan J."/>
            <person name="Riley R."/>
            <person name="LaButti K."/>
            <person name="Andreopoulos B."/>
            <person name="Lipzen A."/>
            <person name="Chen C."/>
            <person name="Yan M."/>
            <person name="Daum C."/>
            <person name="Ng V."/>
            <person name="Clum A."/>
            <person name="Steindorff A."/>
            <person name="Ohm R.A."/>
            <person name="Martin F."/>
            <person name="Silar P."/>
            <person name="Natvig D.O."/>
            <person name="Lalanne C."/>
            <person name="Gautier V."/>
            <person name="Ament-Velasquez S.L."/>
            <person name="Kruys A."/>
            <person name="Hutchinson M.I."/>
            <person name="Powell A.J."/>
            <person name="Barry K."/>
            <person name="Miller A.N."/>
            <person name="Grigoriev I.V."/>
            <person name="Debuchy R."/>
            <person name="Gladieux P."/>
            <person name="Hiltunen Thoren M."/>
            <person name="Johannesson H."/>
        </authorList>
    </citation>
    <scope>NUCLEOTIDE SEQUENCE</scope>
    <source>
        <strain evidence="3">CBS 560.94</strain>
    </source>
</reference>
<keyword evidence="4" id="KW-1185">Reference proteome</keyword>
<dbReference type="PANTHER" id="PTHR45648:SF22">
    <property type="entry name" value="GDSL LIPASE_ACYLHYDROLASE FAMILY PROTEIN (AFU_ORTHOLOGUE AFUA_4G14700)"/>
    <property type="match status" value="1"/>
</dbReference>
<accession>A0AAE0JA03</accession>
<protein>
    <recommendedName>
        <fullName evidence="5">Carbohydrate esterase family 16 protein</fullName>
    </recommendedName>
</protein>
<dbReference type="RefSeq" id="XP_062678766.1">
    <property type="nucleotide sequence ID" value="XM_062827361.1"/>
</dbReference>
<dbReference type="GO" id="GO:0016788">
    <property type="term" value="F:hydrolase activity, acting on ester bonds"/>
    <property type="evidence" value="ECO:0007669"/>
    <property type="project" value="InterPro"/>
</dbReference>
<comment type="caution">
    <text evidence="3">The sequence shown here is derived from an EMBL/GenBank/DDBJ whole genome shotgun (WGS) entry which is preliminary data.</text>
</comment>
<reference evidence="3" key="2">
    <citation type="submission" date="2023-06" db="EMBL/GenBank/DDBJ databases">
        <authorList>
            <consortium name="Lawrence Berkeley National Laboratory"/>
            <person name="Haridas S."/>
            <person name="Hensen N."/>
            <person name="Bonometti L."/>
            <person name="Westerberg I."/>
            <person name="Brannstrom I.O."/>
            <person name="Guillou S."/>
            <person name="Cros-Aarteil S."/>
            <person name="Calhoun S."/>
            <person name="Kuo A."/>
            <person name="Mondo S."/>
            <person name="Pangilinan J."/>
            <person name="Riley R."/>
            <person name="Labutti K."/>
            <person name="Andreopoulos B."/>
            <person name="Lipzen A."/>
            <person name="Chen C."/>
            <person name="Yanf M."/>
            <person name="Daum C."/>
            <person name="Ng V."/>
            <person name="Clum A."/>
            <person name="Steindorff A."/>
            <person name="Ohm R."/>
            <person name="Martin F."/>
            <person name="Silar P."/>
            <person name="Natvig D."/>
            <person name="Lalanne C."/>
            <person name="Gautier V."/>
            <person name="Ament-Velasquez S.L."/>
            <person name="Kruys A."/>
            <person name="Hutchinson M.I."/>
            <person name="Powell A.J."/>
            <person name="Barry K."/>
            <person name="Miller A.N."/>
            <person name="Grigoriev I.V."/>
            <person name="Debuchy R."/>
            <person name="Gladieux P."/>
            <person name="Thoren M.H."/>
            <person name="Johannesson H."/>
        </authorList>
    </citation>
    <scope>NUCLEOTIDE SEQUENCE</scope>
    <source>
        <strain evidence="3">CBS 560.94</strain>
    </source>
</reference>
<dbReference type="EMBL" id="JAUEPP010000007">
    <property type="protein sequence ID" value="KAK3339406.1"/>
    <property type="molecule type" value="Genomic_DNA"/>
</dbReference>
<evidence type="ECO:0008006" key="5">
    <source>
        <dbReference type="Google" id="ProtNLM"/>
    </source>
</evidence>
<dbReference type="Proteomes" id="UP001278500">
    <property type="component" value="Unassembled WGS sequence"/>
</dbReference>
<dbReference type="PANTHER" id="PTHR45648">
    <property type="entry name" value="GDSL LIPASE/ACYLHYDROLASE FAMILY PROTEIN (AFU_ORTHOLOGUE AFUA_4G14700)"/>
    <property type="match status" value="1"/>
</dbReference>
<dbReference type="InterPro" id="IPR036514">
    <property type="entry name" value="SGNH_hydro_sf"/>
</dbReference>
<keyword evidence="1" id="KW-0378">Hydrolase</keyword>
<feature type="chain" id="PRO_5042096705" description="Carbohydrate esterase family 16 protein" evidence="2">
    <location>
        <begin position="21"/>
        <end position="385"/>
    </location>
</feature>
<sequence length="385" mass="42200">MLFSMLLAGASLAASASVTAKPTKKPFDFLVTFGDSYTDNGRLNYYIGNGGNPPPAGQLHGEINVTASGGLTWNQYASRQVGAKLVDYAVSGATCSNQVISRYFSAINKDFPAVLDDEIPSFVADTAYRSIFPDRTADNTVYALWIGTNDLGGDAFLTENQHPGKTLTDFSECIWTVFDTIYKSGGRRFVLLNLAPLHLAPLYATLENGGFSGASQFWAGKSQYNVTERSEKIKEYSTTLNTVFSYGAAVNTKLKSRWPKTTFDLFDVHSLLTDVHENPAAYLDAPHNSTGYFHHCPPSGSDCVDQTSLGPLSGFMWYDELHPSTKTGMFFVLSHEFIFLCCCDAGSKHVNFADKDVPDSVIAKHFLDVVAGQSKYGTRYCDQRL</sequence>
<dbReference type="GeneID" id="87864515"/>
<feature type="signal peptide" evidence="2">
    <location>
        <begin position="1"/>
        <end position="20"/>
    </location>
</feature>